<dbReference type="Proteomes" id="UP000435357">
    <property type="component" value="Unassembled WGS sequence"/>
</dbReference>
<evidence type="ECO:0000256" key="1">
    <source>
        <dbReference type="SAM" id="Phobius"/>
    </source>
</evidence>
<keyword evidence="1" id="KW-0472">Membrane</keyword>
<keyword evidence="3" id="KW-1185">Reference proteome</keyword>
<sequence length="71" mass="8229">MEKQNKIEAVLVGNSLFLILILLSFFNHINGNSLELWRGLFFLASFSVFLFFEIMLFVELLKSKDSPENSK</sequence>
<dbReference type="EMBL" id="WACR01000002">
    <property type="protein sequence ID" value="KAB1065549.1"/>
    <property type="molecule type" value="Genomic_DNA"/>
</dbReference>
<gene>
    <name evidence="2" type="ORF">F3059_02540</name>
</gene>
<reference evidence="2 3" key="1">
    <citation type="submission" date="2019-09" db="EMBL/GenBank/DDBJ databases">
        <title>Genomes of Cryomorphaceae.</title>
        <authorList>
            <person name="Bowman J.P."/>
        </authorList>
    </citation>
    <scope>NUCLEOTIDE SEQUENCE [LARGE SCALE GENOMIC DNA]</scope>
    <source>
        <strain evidence="2 3">KCTC 52047</strain>
    </source>
</reference>
<comment type="caution">
    <text evidence="2">The sequence shown here is derived from an EMBL/GenBank/DDBJ whole genome shotgun (WGS) entry which is preliminary data.</text>
</comment>
<dbReference type="RefSeq" id="WP_151166373.1">
    <property type="nucleotide sequence ID" value="NZ_WACR01000002.1"/>
</dbReference>
<evidence type="ECO:0000313" key="3">
    <source>
        <dbReference type="Proteomes" id="UP000435357"/>
    </source>
</evidence>
<keyword evidence="1" id="KW-0812">Transmembrane</keyword>
<feature type="transmembrane region" description="Helical" evidence="1">
    <location>
        <begin position="7"/>
        <end position="27"/>
    </location>
</feature>
<organism evidence="2 3">
    <name type="scientific">Salibacter halophilus</name>
    <dbReference type="NCBI Taxonomy" id="1803916"/>
    <lineage>
        <taxon>Bacteria</taxon>
        <taxon>Pseudomonadati</taxon>
        <taxon>Bacteroidota</taxon>
        <taxon>Flavobacteriia</taxon>
        <taxon>Flavobacteriales</taxon>
        <taxon>Salibacteraceae</taxon>
        <taxon>Salibacter</taxon>
    </lineage>
</organism>
<dbReference type="AlphaFoldDB" id="A0A6N6MD87"/>
<name>A0A6N6MD87_9FLAO</name>
<accession>A0A6N6MD87</accession>
<keyword evidence="1" id="KW-1133">Transmembrane helix</keyword>
<proteinExistence type="predicted"/>
<feature type="transmembrane region" description="Helical" evidence="1">
    <location>
        <begin position="39"/>
        <end position="61"/>
    </location>
</feature>
<protein>
    <submittedName>
        <fullName evidence="2">Uncharacterized protein</fullName>
    </submittedName>
</protein>
<evidence type="ECO:0000313" key="2">
    <source>
        <dbReference type="EMBL" id="KAB1065549.1"/>
    </source>
</evidence>